<dbReference type="RefSeq" id="WP_121086788.1">
    <property type="nucleotide sequence ID" value="NZ_RBZU01000004.1"/>
</dbReference>
<comment type="caution">
    <text evidence="2">The sequence shown here is derived from an EMBL/GenBank/DDBJ whole genome shotgun (WGS) entry which is preliminary data.</text>
</comment>
<dbReference type="AlphaFoldDB" id="A0A494Y7S4"/>
<reference evidence="2 3" key="1">
    <citation type="submission" date="2018-10" db="EMBL/GenBank/DDBJ databases">
        <title>Robbsia sp. DHC34, isolated from soil.</title>
        <authorList>
            <person name="Gao Z.-H."/>
            <person name="Qiu L.-H."/>
        </authorList>
    </citation>
    <scope>NUCLEOTIDE SEQUENCE [LARGE SCALE GENOMIC DNA]</scope>
    <source>
        <strain evidence="2 3">DHC34</strain>
    </source>
</reference>
<dbReference type="EMBL" id="RBZU01000004">
    <property type="protein sequence ID" value="RKP55970.1"/>
    <property type="molecule type" value="Genomic_DNA"/>
</dbReference>
<dbReference type="InterPro" id="IPR007048">
    <property type="entry name" value="IraD/Gp25-like"/>
</dbReference>
<dbReference type="SUPFAM" id="SSF160719">
    <property type="entry name" value="gpW/gp25-like"/>
    <property type="match status" value="1"/>
</dbReference>
<dbReference type="Pfam" id="PF04965">
    <property type="entry name" value="GPW_gp25"/>
    <property type="match status" value="1"/>
</dbReference>
<name>A0A494Y7S4_9BURK</name>
<evidence type="ECO:0000313" key="3">
    <source>
        <dbReference type="Proteomes" id="UP000270342"/>
    </source>
</evidence>
<sequence>MNDDLLTRVFGRGWAFPPAFSLDVGVDMAEGAEDVRESLRILFSTEPGERIMREDYGCALYDVMFASINSELMSDIETRIVDAVLLYEPRASLRAIRVEQIGSTSRVAVEVLYCLRGHAIERRVAGVVDVHTADRGRIV</sequence>
<gene>
    <name evidence="2" type="ORF">D7S86_12340</name>
</gene>
<evidence type="ECO:0000313" key="2">
    <source>
        <dbReference type="EMBL" id="RKP55970.1"/>
    </source>
</evidence>
<protein>
    <submittedName>
        <fullName evidence="2">Phage baseplate protein</fullName>
    </submittedName>
</protein>
<dbReference type="Proteomes" id="UP000270342">
    <property type="component" value="Unassembled WGS sequence"/>
</dbReference>
<accession>A0A494Y7S4</accession>
<feature type="domain" description="IraD/Gp25-like" evidence="1">
    <location>
        <begin position="30"/>
        <end position="116"/>
    </location>
</feature>
<dbReference type="Gene3D" id="3.10.450.40">
    <property type="match status" value="1"/>
</dbReference>
<proteinExistence type="predicted"/>
<dbReference type="OrthoDB" id="9802846at2"/>
<organism evidence="2 3">
    <name type="scientific">Pararobbsia silviterrae</name>
    <dbReference type="NCBI Taxonomy" id="1792498"/>
    <lineage>
        <taxon>Bacteria</taxon>
        <taxon>Pseudomonadati</taxon>
        <taxon>Pseudomonadota</taxon>
        <taxon>Betaproteobacteria</taxon>
        <taxon>Burkholderiales</taxon>
        <taxon>Burkholderiaceae</taxon>
        <taxon>Pararobbsia</taxon>
    </lineage>
</organism>
<keyword evidence="3" id="KW-1185">Reference proteome</keyword>
<evidence type="ECO:0000259" key="1">
    <source>
        <dbReference type="Pfam" id="PF04965"/>
    </source>
</evidence>